<dbReference type="AlphaFoldDB" id="A0A419S1P1"/>
<evidence type="ECO:0000259" key="12">
    <source>
        <dbReference type="Pfam" id="PF13807"/>
    </source>
</evidence>
<dbReference type="Pfam" id="PF13614">
    <property type="entry name" value="AAA_31"/>
    <property type="match status" value="1"/>
</dbReference>
<dbReference type="PANTHER" id="PTHR32309">
    <property type="entry name" value="TYROSINE-PROTEIN KINASE"/>
    <property type="match status" value="1"/>
</dbReference>
<dbReference type="EC" id="2.7.10.2" evidence="3"/>
<protein>
    <recommendedName>
        <fullName evidence="3">non-specific protein-tyrosine kinase</fullName>
        <ecNumber evidence="3">2.7.10.2</ecNumber>
    </recommendedName>
</protein>
<dbReference type="GO" id="GO:0042802">
    <property type="term" value="F:identical protein binding"/>
    <property type="evidence" value="ECO:0007669"/>
    <property type="project" value="UniProtKB-ARBA"/>
</dbReference>
<evidence type="ECO:0000256" key="7">
    <source>
        <dbReference type="ARBA" id="ARBA00022840"/>
    </source>
</evidence>
<evidence type="ECO:0000256" key="5">
    <source>
        <dbReference type="ARBA" id="ARBA00022741"/>
    </source>
</evidence>
<comment type="similarity">
    <text evidence="1">Belongs to the CpsD/CapB family.</text>
</comment>
<name>A0A419S1P1_9SPHI</name>
<comment type="similarity">
    <text evidence="2">Belongs to the etk/wzc family.</text>
</comment>
<dbReference type="InterPro" id="IPR025669">
    <property type="entry name" value="AAA_dom"/>
</dbReference>
<dbReference type="EMBL" id="MBTA01000030">
    <property type="protein sequence ID" value="RKD12395.1"/>
    <property type="molecule type" value="Genomic_DNA"/>
</dbReference>
<reference evidence="13 14" key="1">
    <citation type="submission" date="2016-07" db="EMBL/GenBank/DDBJ databases">
        <title>Genome of Pelobium manganitolerans.</title>
        <authorList>
            <person name="Wu S."/>
            <person name="Wang G."/>
        </authorList>
    </citation>
    <scope>NUCLEOTIDE SEQUENCE [LARGE SCALE GENOMIC DNA]</scope>
    <source>
        <strain evidence="13 14">YS-25</strain>
    </source>
</reference>
<evidence type="ECO:0000256" key="8">
    <source>
        <dbReference type="ARBA" id="ARBA00023137"/>
    </source>
</evidence>
<dbReference type="OrthoDB" id="9794577at2"/>
<sequence length="804" mass="91356">MSESQQSRPVIKQELDYVKFLKIVLSRWYWVMATLVLSLSIAYAYLWYTPKRYNANIYLKFENKELGLEKILSTKQNTSNNITSESWVIKSKPVMQRAVDHFDWQVSYFINGKVRVSEMYPDKPFVVHILEQDSSNFYRGEINFKTTPKGIRITYVVNDTEKIVVSKYNAKIQLPGLVFYIERNNDLAHDKQFFFKINDKAGFASRIASGIYISEAEKNSNIASITKTDDNPLFARDALNAVAKEYLHQDQLAKALSSSKVIEFIDDQLSYLAKNVGKSGERLKEFKQDNKVLELGTTARVILESITNSEKELKVMEIEMINLQQLESQINTNQSTIDLNLNFSGTLGSLLESLMEEWNSLQSQRLTLLQTYTTNSKAVKEIDEKLSLIREAAKNNISERKKSFKKIRKLKEEFLAESYQKLKAFPTQEQELFNLERDYQVANNIFTLLSEKKLESQIAKAAILPGASLIDSAQYNPIPISPNAATTWKFAWIAGLASGIGLIFLVRVLNPYIYDKEFVESLTNTPILGLIRHYPGKIEEKGSQLLSIIKPKSLFAESVRSVRTNLSFVAGEKSSKVICITSEISGEGKSFVSLNIAASLSLIDKKVILIAADLRKSKIHQNFKLKNKEGLSTYLAGQSALNEIIHPSGQPNLDILVAGPVPPNPAELMYKEELKTLIEELKKSYDFVIFDTAPIGLVSDALPLIRISDINLFVIRTGKSKTSAASIPDRISSEYQLNNTFIILNDFVQDHFYSHYYTTKYSDGYYGYYYSSSTYDGAGYYDDEGVKRKWWKRKLGQIKKKVSG</sequence>
<evidence type="ECO:0000256" key="1">
    <source>
        <dbReference type="ARBA" id="ARBA00007316"/>
    </source>
</evidence>
<feature type="transmembrane region" description="Helical" evidence="10">
    <location>
        <begin position="28"/>
        <end position="48"/>
    </location>
</feature>
<dbReference type="GO" id="GO:0004715">
    <property type="term" value="F:non-membrane spanning protein tyrosine kinase activity"/>
    <property type="evidence" value="ECO:0007669"/>
    <property type="project" value="UniProtKB-EC"/>
</dbReference>
<dbReference type="FunFam" id="3.40.50.300:FF:000527">
    <property type="entry name" value="Tyrosine-protein kinase etk"/>
    <property type="match status" value="1"/>
</dbReference>
<keyword evidence="5" id="KW-0547">Nucleotide-binding</keyword>
<comment type="caution">
    <text evidence="13">The sequence shown here is derived from an EMBL/GenBank/DDBJ whole genome shotgun (WGS) entry which is preliminary data.</text>
</comment>
<gene>
    <name evidence="13" type="ORF">BCY91_12150</name>
</gene>
<evidence type="ECO:0000256" key="2">
    <source>
        <dbReference type="ARBA" id="ARBA00008883"/>
    </source>
</evidence>
<evidence type="ECO:0000256" key="9">
    <source>
        <dbReference type="ARBA" id="ARBA00051245"/>
    </source>
</evidence>
<dbReference type="PANTHER" id="PTHR32309:SF13">
    <property type="entry name" value="FERRIC ENTEROBACTIN TRANSPORT PROTEIN FEPE"/>
    <property type="match status" value="1"/>
</dbReference>
<keyword evidence="8" id="KW-0829">Tyrosine-protein kinase</keyword>
<keyword evidence="6" id="KW-0418">Kinase</keyword>
<evidence type="ECO:0000259" key="11">
    <source>
        <dbReference type="Pfam" id="PF13614"/>
    </source>
</evidence>
<dbReference type="InterPro" id="IPR027417">
    <property type="entry name" value="P-loop_NTPase"/>
</dbReference>
<dbReference type="InterPro" id="IPR005702">
    <property type="entry name" value="Wzc-like_C"/>
</dbReference>
<evidence type="ECO:0000256" key="4">
    <source>
        <dbReference type="ARBA" id="ARBA00022679"/>
    </source>
</evidence>
<dbReference type="InterPro" id="IPR032807">
    <property type="entry name" value="GNVR"/>
</dbReference>
<dbReference type="Gene3D" id="3.40.50.300">
    <property type="entry name" value="P-loop containing nucleotide triphosphate hydrolases"/>
    <property type="match status" value="1"/>
</dbReference>
<keyword evidence="10" id="KW-0812">Transmembrane</keyword>
<dbReference type="GO" id="GO:0005886">
    <property type="term" value="C:plasma membrane"/>
    <property type="evidence" value="ECO:0007669"/>
    <property type="project" value="UniProtKB-ARBA"/>
</dbReference>
<proteinExistence type="inferred from homology"/>
<keyword evidence="7" id="KW-0067">ATP-binding</keyword>
<evidence type="ECO:0000256" key="10">
    <source>
        <dbReference type="SAM" id="Phobius"/>
    </source>
</evidence>
<evidence type="ECO:0000313" key="14">
    <source>
        <dbReference type="Proteomes" id="UP000283433"/>
    </source>
</evidence>
<dbReference type="RefSeq" id="WP_120183217.1">
    <property type="nucleotide sequence ID" value="NZ_MBTA01000030.1"/>
</dbReference>
<evidence type="ECO:0000256" key="3">
    <source>
        <dbReference type="ARBA" id="ARBA00011903"/>
    </source>
</evidence>
<dbReference type="NCBIfam" id="TIGR01007">
    <property type="entry name" value="eps_fam"/>
    <property type="match status" value="1"/>
</dbReference>
<dbReference type="Proteomes" id="UP000283433">
    <property type="component" value="Unassembled WGS sequence"/>
</dbReference>
<dbReference type="Pfam" id="PF13807">
    <property type="entry name" value="GNVR"/>
    <property type="match status" value="1"/>
</dbReference>
<keyword evidence="10" id="KW-1133">Transmembrane helix</keyword>
<comment type="catalytic activity">
    <reaction evidence="9">
        <text>L-tyrosyl-[protein] + ATP = O-phospho-L-tyrosyl-[protein] + ADP + H(+)</text>
        <dbReference type="Rhea" id="RHEA:10596"/>
        <dbReference type="Rhea" id="RHEA-COMP:10136"/>
        <dbReference type="Rhea" id="RHEA-COMP:20101"/>
        <dbReference type="ChEBI" id="CHEBI:15378"/>
        <dbReference type="ChEBI" id="CHEBI:30616"/>
        <dbReference type="ChEBI" id="CHEBI:46858"/>
        <dbReference type="ChEBI" id="CHEBI:61978"/>
        <dbReference type="ChEBI" id="CHEBI:456216"/>
        <dbReference type="EC" id="2.7.10.2"/>
    </reaction>
</comment>
<dbReference type="InterPro" id="IPR050445">
    <property type="entry name" value="Bact_polysacc_biosynth/exp"/>
</dbReference>
<evidence type="ECO:0000313" key="13">
    <source>
        <dbReference type="EMBL" id="RKD12395.1"/>
    </source>
</evidence>
<dbReference type="GO" id="GO:0005524">
    <property type="term" value="F:ATP binding"/>
    <property type="evidence" value="ECO:0007669"/>
    <property type="project" value="UniProtKB-KW"/>
</dbReference>
<keyword evidence="10" id="KW-0472">Membrane</keyword>
<organism evidence="13 14">
    <name type="scientific">Pelobium manganitolerans</name>
    <dbReference type="NCBI Taxonomy" id="1842495"/>
    <lineage>
        <taxon>Bacteria</taxon>
        <taxon>Pseudomonadati</taxon>
        <taxon>Bacteroidota</taxon>
        <taxon>Sphingobacteriia</taxon>
        <taxon>Sphingobacteriales</taxon>
        <taxon>Sphingobacteriaceae</taxon>
        <taxon>Pelobium</taxon>
    </lineage>
</organism>
<feature type="domain" description="AAA" evidence="11">
    <location>
        <begin position="576"/>
        <end position="695"/>
    </location>
</feature>
<accession>A0A419S1P1</accession>
<feature type="domain" description="Tyrosine-protein kinase G-rich" evidence="12">
    <location>
        <begin position="429"/>
        <end position="505"/>
    </location>
</feature>
<keyword evidence="14" id="KW-1185">Reference proteome</keyword>
<evidence type="ECO:0000256" key="6">
    <source>
        <dbReference type="ARBA" id="ARBA00022777"/>
    </source>
</evidence>
<dbReference type="CDD" id="cd05387">
    <property type="entry name" value="BY-kinase"/>
    <property type="match status" value="1"/>
</dbReference>
<keyword evidence="4" id="KW-0808">Transferase</keyword>
<dbReference type="SUPFAM" id="SSF52540">
    <property type="entry name" value="P-loop containing nucleoside triphosphate hydrolases"/>
    <property type="match status" value="1"/>
</dbReference>